<dbReference type="PROSITE" id="PS51705">
    <property type="entry name" value="G_HFLX"/>
    <property type="match status" value="1"/>
</dbReference>
<dbReference type="Gene3D" id="6.10.250.2860">
    <property type="match status" value="1"/>
</dbReference>
<organism evidence="10">
    <name type="scientific">Magnetococcus massalia (strain MO-1)</name>
    <dbReference type="NCBI Taxonomy" id="451514"/>
    <lineage>
        <taxon>Bacteria</taxon>
        <taxon>Pseudomonadati</taxon>
        <taxon>Pseudomonadota</taxon>
        <taxon>Magnetococcia</taxon>
        <taxon>Magnetococcales</taxon>
        <taxon>Magnetococcaceae</taxon>
        <taxon>Magnetococcus</taxon>
    </lineage>
</organism>
<feature type="binding site" evidence="7">
    <location>
        <begin position="323"/>
        <end position="326"/>
    </location>
    <ligand>
        <name>GTP</name>
        <dbReference type="ChEBI" id="CHEBI:37565"/>
    </ligand>
</feature>
<dbReference type="InterPro" id="IPR006073">
    <property type="entry name" value="GTP-bd"/>
</dbReference>
<reference evidence="10" key="1">
    <citation type="submission" date="2015-04" db="EMBL/GenBank/DDBJ databases">
        <authorList>
            <person name="Syromyatnikov M.Y."/>
            <person name="Popov V.N."/>
        </authorList>
    </citation>
    <scope>NUCLEOTIDE SEQUENCE</scope>
    <source>
        <strain evidence="10">MO-1</strain>
    </source>
</reference>
<feature type="binding site" evidence="7">
    <location>
        <begin position="257"/>
        <end position="260"/>
    </location>
    <ligand>
        <name>GTP</name>
        <dbReference type="ChEBI" id="CHEBI:37565"/>
    </ligand>
</feature>
<dbReference type="FunFam" id="3.40.50.11060:FF:000001">
    <property type="entry name" value="GTPase HflX"/>
    <property type="match status" value="1"/>
</dbReference>
<keyword evidence="5 6" id="KW-0342">GTP-binding</keyword>
<dbReference type="Gene3D" id="3.40.50.11060">
    <property type="entry name" value="GTPase HflX, N-terminal domain"/>
    <property type="match status" value="1"/>
</dbReference>
<dbReference type="HAMAP" id="MF_00900">
    <property type="entry name" value="GTPase_HflX"/>
    <property type="match status" value="1"/>
</dbReference>
<keyword evidence="2 8" id="KW-0479">Metal-binding</keyword>
<dbReference type="CDD" id="cd01878">
    <property type="entry name" value="HflX"/>
    <property type="match status" value="1"/>
</dbReference>
<dbReference type="InterPro" id="IPR027417">
    <property type="entry name" value="P-loop_NTPase"/>
</dbReference>
<dbReference type="GO" id="GO:0043022">
    <property type="term" value="F:ribosome binding"/>
    <property type="evidence" value="ECO:0007669"/>
    <property type="project" value="TreeGrafter"/>
</dbReference>
<dbReference type="InterPro" id="IPR025121">
    <property type="entry name" value="GTPase_HflX_N"/>
</dbReference>
<evidence type="ECO:0000256" key="1">
    <source>
        <dbReference type="ARBA" id="ARBA00022490"/>
    </source>
</evidence>
<dbReference type="NCBIfam" id="TIGR03156">
    <property type="entry name" value="GTP_HflX"/>
    <property type="match status" value="1"/>
</dbReference>
<gene>
    <name evidence="6" type="primary">hflX</name>
    <name evidence="10" type="ORF">MAGMO_3741</name>
</gene>
<feature type="binding site" evidence="7">
    <location>
        <begin position="235"/>
        <end position="239"/>
    </location>
    <ligand>
        <name>GTP</name>
        <dbReference type="ChEBI" id="CHEBI:37565"/>
    </ligand>
</feature>
<feature type="binding site" evidence="8">
    <location>
        <position position="217"/>
    </location>
    <ligand>
        <name>Mg(2+)</name>
        <dbReference type="ChEBI" id="CHEBI:18420"/>
    </ligand>
</feature>
<comment type="function">
    <text evidence="6">GTPase that associates with the 50S ribosomal subunit and may have a role during protein synthesis or ribosome biogenesis.</text>
</comment>
<dbReference type="FunFam" id="3.40.50.300:FF:000173">
    <property type="entry name" value="GTPase HflX"/>
    <property type="match status" value="1"/>
</dbReference>
<keyword evidence="4 8" id="KW-0460">Magnesium</keyword>
<dbReference type="InterPro" id="IPR042108">
    <property type="entry name" value="GTPase_HflX_N_sf"/>
</dbReference>
<dbReference type="PIRSF" id="PIRSF006809">
    <property type="entry name" value="GTP-binding_hflX_prd"/>
    <property type="match status" value="1"/>
</dbReference>
<evidence type="ECO:0000259" key="9">
    <source>
        <dbReference type="PROSITE" id="PS51705"/>
    </source>
</evidence>
<dbReference type="InterPro" id="IPR030394">
    <property type="entry name" value="G_HFLX_dom"/>
</dbReference>
<evidence type="ECO:0000256" key="3">
    <source>
        <dbReference type="ARBA" id="ARBA00022741"/>
    </source>
</evidence>
<evidence type="ECO:0000256" key="4">
    <source>
        <dbReference type="ARBA" id="ARBA00022842"/>
    </source>
</evidence>
<dbReference type="InterPro" id="IPR032305">
    <property type="entry name" value="GTP-bd_M"/>
</dbReference>
<comment type="similarity">
    <text evidence="6">Belongs to the TRAFAC class OBG-HflX-like GTPase superfamily. HflX GTPase family.</text>
</comment>
<dbReference type="Pfam" id="PF01926">
    <property type="entry name" value="MMR_HSR1"/>
    <property type="match status" value="1"/>
</dbReference>
<evidence type="ECO:0000256" key="6">
    <source>
        <dbReference type="HAMAP-Rule" id="MF_00900"/>
    </source>
</evidence>
<dbReference type="GO" id="GO:0005737">
    <property type="term" value="C:cytoplasm"/>
    <property type="evidence" value="ECO:0007669"/>
    <property type="project" value="UniProtKB-SubCell"/>
</dbReference>
<dbReference type="EMBL" id="LO017727">
    <property type="protein sequence ID" value="CRH07870.1"/>
    <property type="molecule type" value="Genomic_DNA"/>
</dbReference>
<dbReference type="PANTHER" id="PTHR10229">
    <property type="entry name" value="GTP-BINDING PROTEIN HFLX"/>
    <property type="match status" value="1"/>
</dbReference>
<dbReference type="GO" id="GO:0005525">
    <property type="term" value="F:GTP binding"/>
    <property type="evidence" value="ECO:0007669"/>
    <property type="project" value="UniProtKB-UniRule"/>
</dbReference>
<protein>
    <recommendedName>
        <fullName evidence="6">GTPase HflX</fullName>
    </recommendedName>
    <alternativeName>
        <fullName evidence="6">GTP-binding protein HflX</fullName>
    </alternativeName>
</protein>
<accession>A0A1S7LLX4</accession>
<feature type="binding site" evidence="8">
    <location>
        <position position="237"/>
    </location>
    <ligand>
        <name>Mg(2+)</name>
        <dbReference type="ChEBI" id="CHEBI:18420"/>
    </ligand>
</feature>
<dbReference type="PANTHER" id="PTHR10229:SF0">
    <property type="entry name" value="GTP-BINDING PROTEIN 6-RELATED"/>
    <property type="match status" value="1"/>
</dbReference>
<dbReference type="Pfam" id="PF16360">
    <property type="entry name" value="GTP-bdg_M"/>
    <property type="match status" value="1"/>
</dbReference>
<comment type="subcellular location">
    <subcellularLocation>
        <location evidence="6">Cytoplasm</location>
    </subcellularLocation>
    <text evidence="6">May associate with membranes.</text>
</comment>
<dbReference type="AlphaFoldDB" id="A0A1S7LLX4"/>
<keyword evidence="3 6" id="KW-0547">Nucleotide-binding</keyword>
<evidence type="ECO:0000256" key="2">
    <source>
        <dbReference type="ARBA" id="ARBA00022723"/>
    </source>
</evidence>
<dbReference type="Gene3D" id="3.40.50.300">
    <property type="entry name" value="P-loop containing nucleotide triphosphate hydrolases"/>
    <property type="match status" value="1"/>
</dbReference>
<dbReference type="PRINTS" id="PR00326">
    <property type="entry name" value="GTP1OBG"/>
</dbReference>
<feature type="domain" description="Hflx-type G" evidence="9">
    <location>
        <begin position="204"/>
        <end position="369"/>
    </location>
</feature>
<dbReference type="Pfam" id="PF13167">
    <property type="entry name" value="GTP-bdg_N"/>
    <property type="match status" value="1"/>
</dbReference>
<dbReference type="InterPro" id="IPR016496">
    <property type="entry name" value="GTPase_HflX"/>
</dbReference>
<evidence type="ECO:0000313" key="10">
    <source>
        <dbReference type="EMBL" id="CRH07870.1"/>
    </source>
</evidence>
<evidence type="ECO:0000256" key="5">
    <source>
        <dbReference type="ARBA" id="ARBA00023134"/>
    </source>
</evidence>
<keyword evidence="1 6" id="KW-0963">Cytoplasm</keyword>
<feature type="binding site" evidence="7">
    <location>
        <begin position="210"/>
        <end position="217"/>
    </location>
    <ligand>
        <name>GTP</name>
        <dbReference type="ChEBI" id="CHEBI:37565"/>
    </ligand>
</feature>
<sequence>MPLHSTEVEPDKAILLQAIEPEQSRDNATRLVQELHHLATTASLDVQDSQLLTLNRVIPATYFGTGQVETLAEQVKAQEVNVVVVNHALSPVQQRNLEKRLNAKVVDRTGLILEIFAARARTREGRMQVELASLMYQQSRLVRSWTHLERQRGGVGLRGGPGERQIEVDRRMIRKRIHRLKEQLKEVARTRELQRKPRKEIPLYTVALVGYTNAGKSTLFNRLAGAEVMAEDKLFATLDPTMRAVNLPGGGQVLLSDTVGFIRHLPHQLVAAFRATLEEVSNADLLLHIVDLSDPEWAEQIKSVDEVLEELGDHQKKTVMVYNKLDQLKGEGLAERLLSKPDSAGISAITGQGLDQLLELLKQKVAEEMVACRVRLCHSEGYWLARFHAEGAVRSSRSDDTHTHLEVELPPNVLGRIRGEVERKQAAVEFDTTELLLNTSQGDVKDKKTH</sequence>
<evidence type="ECO:0000256" key="7">
    <source>
        <dbReference type="PIRSR" id="PIRSR006809-1"/>
    </source>
</evidence>
<dbReference type="GO" id="GO:0003924">
    <property type="term" value="F:GTPase activity"/>
    <property type="evidence" value="ECO:0007669"/>
    <property type="project" value="UniProtKB-UniRule"/>
</dbReference>
<comment type="subunit">
    <text evidence="6">Monomer. Associates with the 50S ribosomal subunit.</text>
</comment>
<proteinExistence type="inferred from homology"/>
<comment type="cofactor">
    <cofactor evidence="8">
        <name>Mg(2+)</name>
        <dbReference type="ChEBI" id="CHEBI:18420"/>
    </cofactor>
</comment>
<evidence type="ECO:0000256" key="8">
    <source>
        <dbReference type="PIRSR" id="PIRSR006809-2"/>
    </source>
</evidence>
<dbReference type="SUPFAM" id="SSF52540">
    <property type="entry name" value="P-loop containing nucleoside triphosphate hydrolases"/>
    <property type="match status" value="1"/>
</dbReference>
<name>A0A1S7LLX4_MAGMO</name>
<dbReference type="GO" id="GO:0046872">
    <property type="term" value="F:metal ion binding"/>
    <property type="evidence" value="ECO:0007669"/>
    <property type="project" value="UniProtKB-KW"/>
</dbReference>